<feature type="repeat" description="ANK" evidence="3">
    <location>
        <begin position="69"/>
        <end position="101"/>
    </location>
</feature>
<dbReference type="PROSITE" id="PS50297">
    <property type="entry name" value="ANK_REP_REGION"/>
    <property type="match status" value="1"/>
</dbReference>
<evidence type="ECO:0000256" key="2">
    <source>
        <dbReference type="ARBA" id="ARBA00023043"/>
    </source>
</evidence>
<dbReference type="Pfam" id="PF12796">
    <property type="entry name" value="Ank_2"/>
    <property type="match status" value="1"/>
</dbReference>
<protein>
    <submittedName>
        <fullName evidence="4">Ankyrin repeat domain-containing protein</fullName>
    </submittedName>
</protein>
<evidence type="ECO:0000256" key="3">
    <source>
        <dbReference type="PROSITE-ProRule" id="PRU00023"/>
    </source>
</evidence>
<keyword evidence="2 3" id="KW-0040">ANK repeat</keyword>
<dbReference type="PANTHER" id="PTHR24171">
    <property type="entry name" value="ANKYRIN REPEAT DOMAIN-CONTAINING PROTEIN 39-RELATED"/>
    <property type="match status" value="1"/>
</dbReference>
<organism evidence="4 5">
    <name type="scientific">Croceivirga thetidis</name>
    <dbReference type="NCBI Taxonomy" id="2721623"/>
    <lineage>
        <taxon>Bacteria</taxon>
        <taxon>Pseudomonadati</taxon>
        <taxon>Bacteroidota</taxon>
        <taxon>Flavobacteriia</taxon>
        <taxon>Flavobacteriales</taxon>
        <taxon>Flavobacteriaceae</taxon>
        <taxon>Croceivirga</taxon>
    </lineage>
</organism>
<dbReference type="PROSITE" id="PS50088">
    <property type="entry name" value="ANK_REPEAT"/>
    <property type="match status" value="1"/>
</dbReference>
<dbReference type="InterPro" id="IPR036770">
    <property type="entry name" value="Ankyrin_rpt-contain_sf"/>
</dbReference>
<comment type="caution">
    <text evidence="4">The sequence shown here is derived from an EMBL/GenBank/DDBJ whole genome shotgun (WGS) entry which is preliminary data.</text>
</comment>
<dbReference type="RefSeq" id="WP_168550585.1">
    <property type="nucleotide sequence ID" value="NZ_JAAWWL010000001.1"/>
</dbReference>
<dbReference type="SUPFAM" id="SSF48403">
    <property type="entry name" value="Ankyrin repeat"/>
    <property type="match status" value="1"/>
</dbReference>
<name>A0ABX1GL12_9FLAO</name>
<keyword evidence="1" id="KW-0677">Repeat</keyword>
<dbReference type="SMART" id="SM00248">
    <property type="entry name" value="ANK"/>
    <property type="match status" value="2"/>
</dbReference>
<proteinExistence type="predicted"/>
<accession>A0ABX1GL12</accession>
<dbReference type="InterPro" id="IPR002110">
    <property type="entry name" value="Ankyrin_rpt"/>
</dbReference>
<reference evidence="4 5" key="1">
    <citation type="submission" date="2020-04" db="EMBL/GenBank/DDBJ databases">
        <authorList>
            <person name="Yoon J."/>
        </authorList>
    </citation>
    <scope>NUCLEOTIDE SEQUENCE [LARGE SCALE GENOMIC DNA]</scope>
    <source>
        <strain evidence="4 5">DJ-13</strain>
    </source>
</reference>
<dbReference type="Gene3D" id="1.25.40.20">
    <property type="entry name" value="Ankyrin repeat-containing domain"/>
    <property type="match status" value="1"/>
</dbReference>
<dbReference type="EMBL" id="JAAWWL010000001">
    <property type="protein sequence ID" value="NKI30329.1"/>
    <property type="molecule type" value="Genomic_DNA"/>
</dbReference>
<gene>
    <name evidence="4" type="ORF">HCU67_00115</name>
</gene>
<evidence type="ECO:0000313" key="5">
    <source>
        <dbReference type="Proteomes" id="UP000718451"/>
    </source>
</evidence>
<keyword evidence="5" id="KW-1185">Reference proteome</keyword>
<evidence type="ECO:0000256" key="1">
    <source>
        <dbReference type="ARBA" id="ARBA00022737"/>
    </source>
</evidence>
<sequence length="128" mass="14386">MKRTILTVAFALSMLVDLSASEKPEPYFDNTIVVEFFKPNSFCRAIMNGDTETVKKMIQLGEDINQKSLGMTPLHFAARYNKAEIMEVLLENGADLDKRCDKGYTVRKHAELSNADEALKVLKAANKK</sequence>
<dbReference type="Proteomes" id="UP000718451">
    <property type="component" value="Unassembled WGS sequence"/>
</dbReference>
<evidence type="ECO:0000313" key="4">
    <source>
        <dbReference type="EMBL" id="NKI30329.1"/>
    </source>
</evidence>